<dbReference type="PROSITE" id="PS50056">
    <property type="entry name" value="TYR_PHOSPHATASE_2"/>
    <property type="match status" value="1"/>
</dbReference>
<dbReference type="GO" id="GO:0004721">
    <property type="term" value="F:phosphoprotein phosphatase activity"/>
    <property type="evidence" value="ECO:0007669"/>
    <property type="project" value="InterPro"/>
</dbReference>
<dbReference type="InterPro" id="IPR026893">
    <property type="entry name" value="Tyr/Ser_Pase_IphP-type"/>
</dbReference>
<dbReference type="Proteomes" id="UP000326924">
    <property type="component" value="Unassembled WGS sequence"/>
</dbReference>
<dbReference type="InterPro" id="IPR016130">
    <property type="entry name" value="Tyr_Pase_AS"/>
</dbReference>
<reference evidence="2 3" key="1">
    <citation type="submission" date="2019-09" db="EMBL/GenBank/DDBJ databases">
        <title>Draft genome of the ectomycorrhizal ascomycete Sphaerosporella brunnea.</title>
        <authorList>
            <consortium name="DOE Joint Genome Institute"/>
            <person name="Benucci G.M."/>
            <person name="Marozzi G."/>
            <person name="Antonielli L."/>
            <person name="Sanchez S."/>
            <person name="Marco P."/>
            <person name="Wang X."/>
            <person name="Falini L.B."/>
            <person name="Barry K."/>
            <person name="Haridas S."/>
            <person name="Lipzen A."/>
            <person name="Labutti K."/>
            <person name="Grigoriev I.V."/>
            <person name="Murat C."/>
            <person name="Martin F."/>
            <person name="Albertini E."/>
            <person name="Donnini D."/>
            <person name="Bonito G."/>
        </authorList>
    </citation>
    <scope>NUCLEOTIDE SEQUENCE [LARGE SCALE GENOMIC DNA]</scope>
    <source>
        <strain evidence="2 3">Sb_GMNB300</strain>
    </source>
</reference>
<dbReference type="Pfam" id="PF13350">
    <property type="entry name" value="Y_phosphatase3"/>
    <property type="match status" value="1"/>
</dbReference>
<dbReference type="OrthoDB" id="449382at2759"/>
<dbReference type="InParanoid" id="A0A5J5EPD4"/>
<dbReference type="InterPro" id="IPR029021">
    <property type="entry name" value="Prot-tyrosine_phosphatase-like"/>
</dbReference>
<dbReference type="PANTHER" id="PTHR31126:SF1">
    <property type="entry name" value="TYROSINE SPECIFIC PROTEIN PHOSPHATASES DOMAIN-CONTAINING PROTEIN"/>
    <property type="match status" value="1"/>
</dbReference>
<dbReference type="Gene3D" id="3.90.190.10">
    <property type="entry name" value="Protein tyrosine phosphatase superfamily"/>
    <property type="match status" value="1"/>
</dbReference>
<evidence type="ECO:0000313" key="2">
    <source>
        <dbReference type="EMBL" id="KAA8898514.1"/>
    </source>
</evidence>
<gene>
    <name evidence="2" type="ORF">FN846DRAFT_208233</name>
</gene>
<evidence type="ECO:0000259" key="1">
    <source>
        <dbReference type="PROSITE" id="PS50056"/>
    </source>
</evidence>
<dbReference type="PROSITE" id="PS00383">
    <property type="entry name" value="TYR_PHOSPHATASE_1"/>
    <property type="match status" value="1"/>
</dbReference>
<protein>
    <submittedName>
        <fullName evidence="2">Protein-tyrosine phosphatase-like protein</fullName>
    </submittedName>
</protein>
<sequence length="273" mass="30166">MTSSTPALSWPWHPVPGISNLRTLGGYSTPNGKTKACVFRSAAPALASGAALQKLGIAAVYDLRSQQEAASGGEGEELKKLLERLGIEYRLVPVFDDASWSPEAMATRWARTMRGDIVAGYRDILRAGATSSFRAVLRHILERPHEPLLLHCTAGKDRTGVLCAVLLALVGVEDEVIAEEYALTSVAMRSMLASLEAVLKKREVFAKVLRERGEAVRDEGIRNMLSSEPQTMRSLLRILKEEFGGAERYVRELCGFSEEEVRRIRENLVEREV</sequence>
<name>A0A5J5EPD4_9PEZI</name>
<feature type="domain" description="Tyrosine specific protein phosphatases" evidence="1">
    <location>
        <begin position="131"/>
        <end position="176"/>
    </location>
</feature>
<dbReference type="PANTHER" id="PTHR31126">
    <property type="entry name" value="TYROSINE-PROTEIN PHOSPHATASE"/>
    <property type="match status" value="1"/>
</dbReference>
<proteinExistence type="predicted"/>
<dbReference type="InterPro" id="IPR000387">
    <property type="entry name" value="Tyr_Pase_dom"/>
</dbReference>
<accession>A0A5J5EPD4</accession>
<evidence type="ECO:0000313" key="3">
    <source>
        <dbReference type="Proteomes" id="UP000326924"/>
    </source>
</evidence>
<dbReference type="EMBL" id="VXIS01000183">
    <property type="protein sequence ID" value="KAA8898514.1"/>
    <property type="molecule type" value="Genomic_DNA"/>
</dbReference>
<keyword evidence="3" id="KW-1185">Reference proteome</keyword>
<dbReference type="SUPFAM" id="SSF52799">
    <property type="entry name" value="(Phosphotyrosine protein) phosphatases II"/>
    <property type="match status" value="1"/>
</dbReference>
<dbReference type="AlphaFoldDB" id="A0A5J5EPD4"/>
<organism evidence="2 3">
    <name type="scientific">Sphaerosporella brunnea</name>
    <dbReference type="NCBI Taxonomy" id="1250544"/>
    <lineage>
        <taxon>Eukaryota</taxon>
        <taxon>Fungi</taxon>
        <taxon>Dikarya</taxon>
        <taxon>Ascomycota</taxon>
        <taxon>Pezizomycotina</taxon>
        <taxon>Pezizomycetes</taxon>
        <taxon>Pezizales</taxon>
        <taxon>Pyronemataceae</taxon>
        <taxon>Sphaerosporella</taxon>
    </lineage>
</organism>
<comment type="caution">
    <text evidence="2">The sequence shown here is derived from an EMBL/GenBank/DDBJ whole genome shotgun (WGS) entry which is preliminary data.</text>
</comment>